<dbReference type="EMBL" id="ASDZ01000032">
    <property type="protein sequence ID" value="EOK10057.1"/>
    <property type="molecule type" value="Genomic_DNA"/>
</dbReference>
<gene>
    <name evidence="1" type="ORF">WOU_02548</name>
</gene>
<dbReference type="HOGENOM" id="CLU_2192918_0_0_9"/>
<reference evidence="1 2" key="1">
    <citation type="submission" date="2013-02" db="EMBL/GenBank/DDBJ databases">
        <title>The Genome Sequence of Enterococcus faecalis ATCC_6055.</title>
        <authorList>
            <consortium name="The Broad Institute Genome Sequencing Platform"/>
            <consortium name="The Broad Institute Genome Sequencing Center for Infectious Disease"/>
            <person name="Earl A.M."/>
            <person name="Gilmore M.S."/>
            <person name="Lebreton F."/>
            <person name="Walker B."/>
            <person name="Young S.K."/>
            <person name="Zeng Q."/>
            <person name="Gargeya S."/>
            <person name="Fitzgerald M."/>
            <person name="Haas B."/>
            <person name="Abouelleil A."/>
            <person name="Alvarado L."/>
            <person name="Arachchi H.M."/>
            <person name="Berlin A.M."/>
            <person name="Chapman S.B."/>
            <person name="Dewar J."/>
            <person name="Goldberg J."/>
            <person name="Griggs A."/>
            <person name="Gujja S."/>
            <person name="Hansen M."/>
            <person name="Howarth C."/>
            <person name="Imamovic A."/>
            <person name="Larimer J."/>
            <person name="McCowan C."/>
            <person name="Murphy C."/>
            <person name="Neiman D."/>
            <person name="Pearson M."/>
            <person name="Priest M."/>
            <person name="Roberts A."/>
            <person name="Saif S."/>
            <person name="Shea T."/>
            <person name="Sisk P."/>
            <person name="Sykes S."/>
            <person name="Wortman J."/>
            <person name="Nusbaum C."/>
            <person name="Birren B."/>
        </authorList>
    </citation>
    <scope>NUCLEOTIDE SEQUENCE [LARGE SCALE GENOMIC DNA]</scope>
    <source>
        <strain evidence="1 2">ATCC 6055</strain>
    </source>
</reference>
<dbReference type="AlphaFoldDB" id="R3HWW0"/>
<comment type="caution">
    <text evidence="1">The sequence shown here is derived from an EMBL/GenBank/DDBJ whole genome shotgun (WGS) entry which is preliminary data.</text>
</comment>
<protein>
    <submittedName>
        <fullName evidence="1">Uncharacterized protein</fullName>
    </submittedName>
</protein>
<accession>R3HWW0</accession>
<evidence type="ECO:0000313" key="1">
    <source>
        <dbReference type="EMBL" id="EOK10057.1"/>
    </source>
</evidence>
<dbReference type="Proteomes" id="UP000013638">
    <property type="component" value="Unassembled WGS sequence"/>
</dbReference>
<evidence type="ECO:0000313" key="2">
    <source>
        <dbReference type="Proteomes" id="UP000013638"/>
    </source>
</evidence>
<proteinExistence type="predicted"/>
<sequence length="121" mass="14520">MVLIQKHIKKVVRMPFKNKQIERLVYIVENIPDWENNPTLVEEVKKLRKPSQESIHKSKTRIRNRAMARYRLYENGSYVTTQSINMLSEYTGLSEISLYQMLDVERVNRDGVRRKIERLKN</sequence>
<organism evidence="1 2">
    <name type="scientific">Enterococcus faecalis ATCC 6055</name>
    <dbReference type="NCBI Taxonomy" id="1169311"/>
    <lineage>
        <taxon>Bacteria</taxon>
        <taxon>Bacillati</taxon>
        <taxon>Bacillota</taxon>
        <taxon>Bacilli</taxon>
        <taxon>Lactobacillales</taxon>
        <taxon>Enterococcaceae</taxon>
        <taxon>Enterococcus</taxon>
    </lineage>
</organism>
<name>R3HWW0_ENTFL</name>
<dbReference type="RefSeq" id="WP_010829055.1">
    <property type="nucleotide sequence ID" value="NZ_KB944867.1"/>
</dbReference>